<evidence type="ECO:0000313" key="2">
    <source>
        <dbReference type="EMBL" id="SAK62503.1"/>
    </source>
</evidence>
<accession>A0A158AXP0</accession>
<reference evidence="3" key="1">
    <citation type="submission" date="2016-01" db="EMBL/GenBank/DDBJ databases">
        <authorList>
            <person name="Peeters Charlotte."/>
        </authorList>
    </citation>
    <scope>NUCLEOTIDE SEQUENCE [LARGE SCALE GENOMIC DNA]</scope>
</reference>
<dbReference type="Proteomes" id="UP000054624">
    <property type="component" value="Unassembled WGS sequence"/>
</dbReference>
<feature type="region of interest" description="Disordered" evidence="1">
    <location>
        <begin position="74"/>
        <end position="96"/>
    </location>
</feature>
<organism evidence="2 3">
    <name type="scientific">Caballeronia temeraria</name>
    <dbReference type="NCBI Taxonomy" id="1777137"/>
    <lineage>
        <taxon>Bacteria</taxon>
        <taxon>Pseudomonadati</taxon>
        <taxon>Pseudomonadota</taxon>
        <taxon>Betaproteobacteria</taxon>
        <taxon>Burkholderiales</taxon>
        <taxon>Burkholderiaceae</taxon>
        <taxon>Caballeronia</taxon>
    </lineage>
</organism>
<proteinExistence type="predicted"/>
<dbReference type="AlphaFoldDB" id="A0A158AXP0"/>
<keyword evidence="3" id="KW-1185">Reference proteome</keyword>
<name>A0A158AXP0_9BURK</name>
<sequence>MSKAKHASQRTNFSETRRQTLEALKQLGRAEATELAAVLGETPNAINSRMVRLHRMKPKLVHVVEIVPPRSTGRPSRIWALGDKPDATQKSKTRRVPLVEQEARNRAQKLAEIVPRRHPDIVAFFGPAGGSHVA</sequence>
<gene>
    <name evidence="2" type="ORF">AWB76_03257</name>
</gene>
<dbReference type="EMBL" id="FCOI02000009">
    <property type="protein sequence ID" value="SAK62503.1"/>
    <property type="molecule type" value="Genomic_DNA"/>
</dbReference>
<evidence type="ECO:0000256" key="1">
    <source>
        <dbReference type="SAM" id="MobiDB-lite"/>
    </source>
</evidence>
<evidence type="ECO:0000313" key="3">
    <source>
        <dbReference type="Proteomes" id="UP000054624"/>
    </source>
</evidence>
<dbReference type="STRING" id="1777137.AWB76_03257"/>
<protein>
    <submittedName>
        <fullName evidence="2">Uncharacterized protein</fullName>
    </submittedName>
</protein>